<organism evidence="2 3">
    <name type="scientific">Candidatus Borkfalkia excrementigallinarum</name>
    <dbReference type="NCBI Taxonomy" id="2838506"/>
    <lineage>
        <taxon>Bacteria</taxon>
        <taxon>Bacillati</taxon>
        <taxon>Bacillota</taxon>
        <taxon>Clostridia</taxon>
        <taxon>Christensenellales</taxon>
        <taxon>Christensenellaceae</taxon>
        <taxon>Candidatus Borkfalkia</taxon>
    </lineage>
</organism>
<name>A0A9D1ZWU4_9FIRM</name>
<reference evidence="2" key="1">
    <citation type="journal article" date="2021" name="PeerJ">
        <title>Extensive microbial diversity within the chicken gut microbiome revealed by metagenomics and culture.</title>
        <authorList>
            <person name="Gilroy R."/>
            <person name="Ravi A."/>
            <person name="Getino M."/>
            <person name="Pursley I."/>
            <person name="Horton D.L."/>
            <person name="Alikhan N.F."/>
            <person name="Baker D."/>
            <person name="Gharbi K."/>
            <person name="Hall N."/>
            <person name="Watson M."/>
            <person name="Adriaenssens E.M."/>
            <person name="Foster-Nyarko E."/>
            <person name="Jarju S."/>
            <person name="Secka A."/>
            <person name="Antonio M."/>
            <person name="Oren A."/>
            <person name="Chaudhuri R.R."/>
            <person name="La Ragione R."/>
            <person name="Hildebrand F."/>
            <person name="Pallen M.J."/>
        </authorList>
    </citation>
    <scope>NUCLEOTIDE SEQUENCE</scope>
    <source>
        <strain evidence="2">1345</strain>
    </source>
</reference>
<dbReference type="Proteomes" id="UP000886750">
    <property type="component" value="Unassembled WGS sequence"/>
</dbReference>
<reference evidence="2" key="2">
    <citation type="submission" date="2021-04" db="EMBL/GenBank/DDBJ databases">
        <authorList>
            <person name="Gilroy R."/>
        </authorList>
    </citation>
    <scope>NUCLEOTIDE SEQUENCE</scope>
    <source>
        <strain evidence="2">1345</strain>
    </source>
</reference>
<dbReference type="InterPro" id="IPR010916">
    <property type="entry name" value="TonB_box_CS"/>
</dbReference>
<dbReference type="PROSITE" id="PS51257">
    <property type="entry name" value="PROKAR_LIPOPROTEIN"/>
    <property type="match status" value="1"/>
</dbReference>
<evidence type="ECO:0008006" key="4">
    <source>
        <dbReference type="Google" id="ProtNLM"/>
    </source>
</evidence>
<evidence type="ECO:0000256" key="1">
    <source>
        <dbReference type="SAM" id="SignalP"/>
    </source>
</evidence>
<feature type="chain" id="PRO_5038364146" description="Carboxypeptidase regulatory-like domain-containing protein" evidence="1">
    <location>
        <begin position="25"/>
        <end position="394"/>
    </location>
</feature>
<proteinExistence type="predicted"/>
<protein>
    <recommendedName>
        <fullName evidence="4">Carboxypeptidase regulatory-like domain-containing protein</fullName>
    </recommendedName>
</protein>
<comment type="caution">
    <text evidence="2">The sequence shown here is derived from an EMBL/GenBank/DDBJ whole genome shotgun (WGS) entry which is preliminary data.</text>
</comment>
<evidence type="ECO:0000313" key="2">
    <source>
        <dbReference type="EMBL" id="HIY97204.1"/>
    </source>
</evidence>
<dbReference type="EMBL" id="DXCQ01000055">
    <property type="protein sequence ID" value="HIY97204.1"/>
    <property type="molecule type" value="Genomic_DNA"/>
</dbReference>
<evidence type="ECO:0000313" key="3">
    <source>
        <dbReference type="Proteomes" id="UP000886750"/>
    </source>
</evidence>
<dbReference type="PROSITE" id="PS00430">
    <property type="entry name" value="TONB_DEPENDENT_REC_1"/>
    <property type="match status" value="1"/>
</dbReference>
<accession>A0A9D1ZWU4</accession>
<gene>
    <name evidence="2" type="ORF">H9729_05895</name>
</gene>
<sequence>MKKIFAGIATILLALAMAAMFVSCGDGKEQQGGGGDGGGGTPETEYSITVEQVSGAQLSADKQKAKNGETVTVTATVTDSEKYIASVTANGEECEESDGKYTFTVGNKDVVVTAELGTYKEIAESDFLVWDTDVKQLIATDLTGIEMPALHFLITGPSYYSYEGSVTSSDETVIPTEAITLTPLSDSYISQGNTYVTIDTTKISAGIAYLSLTVENTNVSSESVVVKRIEVVEAKDFEYTTMRETLEFDVFDLKLERGSRFGININCKDEEFLRGIDFSALDYTVEGLENFDKTSENSFAQSANYSSVWIYFDAEDISTNIITITFDYIKGYNYGLSAIFFVDGEPDYTNSLDISHDTATGGGYKEIEIRDGIFDDILFFTEEGVALDLEISIP</sequence>
<feature type="signal peptide" evidence="1">
    <location>
        <begin position="1"/>
        <end position="24"/>
    </location>
</feature>
<dbReference type="AlphaFoldDB" id="A0A9D1ZWU4"/>
<keyword evidence="1" id="KW-0732">Signal</keyword>